<organism evidence="1 2">
    <name type="scientific">Oceanivirga miroungae</name>
    <dbReference type="NCBI Taxonomy" id="1130046"/>
    <lineage>
        <taxon>Bacteria</taxon>
        <taxon>Fusobacteriati</taxon>
        <taxon>Fusobacteriota</taxon>
        <taxon>Fusobacteriia</taxon>
        <taxon>Fusobacteriales</taxon>
        <taxon>Leptotrichiaceae</taxon>
        <taxon>Oceanivirga</taxon>
    </lineage>
</organism>
<dbReference type="AlphaFoldDB" id="A0A6I8M6V0"/>
<reference evidence="1 2" key="1">
    <citation type="submission" date="2019-10" db="EMBL/GenBank/DDBJ databases">
        <authorList>
            <person name="Blom J."/>
        </authorList>
    </citation>
    <scope>NUCLEOTIDE SEQUENCE [LARGE SCALE GENOMIC DNA]</scope>
    <source>
        <strain evidence="1 2">ES3154-GLU</strain>
    </source>
</reference>
<evidence type="ECO:0000313" key="1">
    <source>
        <dbReference type="EMBL" id="VWL85633.1"/>
    </source>
</evidence>
<dbReference type="EMBL" id="CABWIB010000001">
    <property type="protein sequence ID" value="VWL85633.1"/>
    <property type="molecule type" value="Genomic_DNA"/>
</dbReference>
<dbReference type="RefSeq" id="WP_156683612.1">
    <property type="nucleotide sequence ID" value="NZ_CABWIB010000001.1"/>
</dbReference>
<protein>
    <submittedName>
        <fullName evidence="1">Uncharacterized protein</fullName>
    </submittedName>
</protein>
<evidence type="ECO:0000313" key="2">
    <source>
        <dbReference type="Proteomes" id="UP000419017"/>
    </source>
</evidence>
<accession>A0A6I8M6V0</accession>
<sequence>MKKLIIMLFFPIISFSLKFKDVNEKFYTNTYEIYLNQDKLEVGDILLFKPEYDKIQSIFGHIAIIVENNKMLDMPNTSIRFREMPLKLMTYIENRDIIVLRYKHKDSNFEKEFLKNIYENINYKYSLILPRTDNMHISYCSKLVYDLYEKINKTDTTIFPHNTEFLLPEDFLNAGKNFYVVDIKGEK</sequence>
<dbReference type="InterPro" id="IPR038765">
    <property type="entry name" value="Papain-like_cys_pep_sf"/>
</dbReference>
<name>A0A6I8M6V0_9FUSO</name>
<dbReference type="SUPFAM" id="SSF54001">
    <property type="entry name" value="Cysteine proteinases"/>
    <property type="match status" value="1"/>
</dbReference>
<proteinExistence type="predicted"/>
<keyword evidence="2" id="KW-1185">Reference proteome</keyword>
<dbReference type="Proteomes" id="UP000419017">
    <property type="component" value="Unassembled WGS sequence"/>
</dbReference>
<gene>
    <name evidence="1" type="ORF">OMES3154_00918</name>
</gene>
<dbReference type="Gene3D" id="3.90.1720.10">
    <property type="entry name" value="endopeptidase domain like (from Nostoc punctiforme)"/>
    <property type="match status" value="1"/>
</dbReference>